<dbReference type="PATRIC" id="fig|1423771.3.peg.1161"/>
<evidence type="ECO:0000313" key="2">
    <source>
        <dbReference type="EMBL" id="KRL23949.1"/>
    </source>
</evidence>
<feature type="transmembrane region" description="Helical" evidence="1">
    <location>
        <begin position="49"/>
        <end position="70"/>
    </location>
</feature>
<dbReference type="EMBL" id="AZEQ01000024">
    <property type="protein sequence ID" value="KRL23949.1"/>
    <property type="molecule type" value="Genomic_DNA"/>
</dbReference>
<organism evidence="2 3">
    <name type="scientific">Limosilactobacillus mucosae DSM 13345</name>
    <dbReference type="NCBI Taxonomy" id="1423771"/>
    <lineage>
        <taxon>Bacteria</taxon>
        <taxon>Bacillati</taxon>
        <taxon>Bacillota</taxon>
        <taxon>Bacilli</taxon>
        <taxon>Lactobacillales</taxon>
        <taxon>Lactobacillaceae</taxon>
        <taxon>Limosilactobacillus</taxon>
    </lineage>
</organism>
<keyword evidence="1" id="KW-1133">Transmembrane helix</keyword>
<dbReference type="InterPro" id="IPR024529">
    <property type="entry name" value="ECF_trnsprt_substrate-spec"/>
</dbReference>
<gene>
    <name evidence="2" type="ORF">FC47_GL001151</name>
</gene>
<sequence length="187" mass="20560">MLIMKILSLHGPKFDTKRMALAAMLIALQIILEKLSIGDPAVLKIGLGFIATALIGFLLGPWIGALSMIINDLISNTLLSSGAMFFPGFTLSAAISGIIAGMFLYQQQISWRRILIYEFCQILITNVFFTTLWLYLMGIGQGSSAMSFMALLMVRLPKEVISWPIEALIVLTLLKAVERAGLKTTFD</sequence>
<dbReference type="AlphaFoldDB" id="A0A0R1NUN1"/>
<protein>
    <submittedName>
        <fullName evidence="2">Uncharacterized protein</fullName>
    </submittedName>
</protein>
<accession>A0A0R1NUN1</accession>
<dbReference type="Proteomes" id="UP000050901">
    <property type="component" value="Unassembled WGS sequence"/>
</dbReference>
<dbReference type="NCBIfam" id="TIGR04518">
    <property type="entry name" value="ECF_S_folT_fam"/>
    <property type="match status" value="1"/>
</dbReference>
<name>A0A0R1NUN1_LIMMU</name>
<proteinExistence type="predicted"/>
<keyword evidence="1" id="KW-0812">Transmembrane</keyword>
<feature type="transmembrane region" description="Helical" evidence="1">
    <location>
        <begin position="116"/>
        <end position="140"/>
    </location>
</feature>
<dbReference type="InterPro" id="IPR030949">
    <property type="entry name" value="ECF_S_folate_fam"/>
</dbReference>
<evidence type="ECO:0000313" key="3">
    <source>
        <dbReference type="Proteomes" id="UP000050901"/>
    </source>
</evidence>
<dbReference type="GO" id="GO:0022857">
    <property type="term" value="F:transmembrane transporter activity"/>
    <property type="evidence" value="ECO:0007669"/>
    <property type="project" value="InterPro"/>
</dbReference>
<dbReference type="Gene3D" id="1.10.1760.20">
    <property type="match status" value="1"/>
</dbReference>
<dbReference type="Pfam" id="PF12822">
    <property type="entry name" value="ECF_trnsprt"/>
    <property type="match status" value="1"/>
</dbReference>
<reference evidence="2 3" key="1">
    <citation type="journal article" date="2015" name="Genome Announc.">
        <title>Expanding the biotechnology potential of lactobacilli through comparative genomics of 213 strains and associated genera.</title>
        <authorList>
            <person name="Sun Z."/>
            <person name="Harris H.M."/>
            <person name="McCann A."/>
            <person name="Guo C."/>
            <person name="Argimon S."/>
            <person name="Zhang W."/>
            <person name="Yang X."/>
            <person name="Jeffery I.B."/>
            <person name="Cooney J.C."/>
            <person name="Kagawa T.F."/>
            <person name="Liu W."/>
            <person name="Song Y."/>
            <person name="Salvetti E."/>
            <person name="Wrobel A."/>
            <person name="Rasinkangas P."/>
            <person name="Parkhill J."/>
            <person name="Rea M.C."/>
            <person name="O'Sullivan O."/>
            <person name="Ritari J."/>
            <person name="Douillard F.P."/>
            <person name="Paul Ross R."/>
            <person name="Yang R."/>
            <person name="Briner A.E."/>
            <person name="Felis G.E."/>
            <person name="de Vos W.M."/>
            <person name="Barrangou R."/>
            <person name="Klaenhammer T.R."/>
            <person name="Caufield P.W."/>
            <person name="Cui Y."/>
            <person name="Zhang H."/>
            <person name="O'Toole P.W."/>
        </authorList>
    </citation>
    <scope>NUCLEOTIDE SEQUENCE [LARGE SCALE GENOMIC DNA]</scope>
    <source>
        <strain evidence="2 3">DSM 13345</strain>
    </source>
</reference>
<keyword evidence="1" id="KW-0472">Membrane</keyword>
<comment type="caution">
    <text evidence="2">The sequence shown here is derived from an EMBL/GenBank/DDBJ whole genome shotgun (WGS) entry which is preliminary data.</text>
</comment>
<evidence type="ECO:0000256" key="1">
    <source>
        <dbReference type="SAM" id="Phobius"/>
    </source>
</evidence>
<feature type="transmembrane region" description="Helical" evidence="1">
    <location>
        <begin position="82"/>
        <end position="104"/>
    </location>
</feature>
<feature type="transmembrane region" description="Helical" evidence="1">
    <location>
        <begin position="20"/>
        <end position="37"/>
    </location>
</feature>